<sequence>MSAETLHKIESLNETLRGVAALPEHGAQCLPGRFYTDPDYFRHEVETFLSKEWHCLGRSDEVPRPGDYFTTRLFDEPLLVVHDDSGAIRVLSNLCRHRGMPLAEGTGSTRRFVCSYHAWSYGRDGRLVNAPRMRDKGVTDKNCSLPVFRSEVWNGFIYANLDSDAQPLTPRLGQIENLLGNYQPSEMRIVRTFEEEWQTNWKCLVENFMEAYHLSVVHPETLHPYTPTGLSRKSMSDDAFTSYCANYPDTAQSRGVGAPGLTEEERRRSTLFCLFPAQIASQAATLLVSISIQPIAVDRIRLRWTMSTYGDELTQDELEARIALWHEVNREDREKLEKMQRALSSRHAPSGQLAPRDYEGTIWDFYRYLGRQLPAADPAAREPHSLSLVAG</sequence>
<comment type="caution">
    <text evidence="8">The sequence shown here is derived from an EMBL/GenBank/DDBJ whole genome shotgun (WGS) entry which is preliminary data.</text>
</comment>
<feature type="domain" description="Rieske" evidence="7">
    <location>
        <begin position="53"/>
        <end position="159"/>
    </location>
</feature>
<evidence type="ECO:0000256" key="2">
    <source>
        <dbReference type="ARBA" id="ARBA00022714"/>
    </source>
</evidence>
<dbReference type="PRINTS" id="PR00090">
    <property type="entry name" value="RNGDIOXGNASE"/>
</dbReference>
<dbReference type="GO" id="GO:0016491">
    <property type="term" value="F:oxidoreductase activity"/>
    <property type="evidence" value="ECO:0007669"/>
    <property type="project" value="UniProtKB-KW"/>
</dbReference>
<keyword evidence="4" id="KW-0560">Oxidoreductase</keyword>
<proteinExistence type="predicted"/>
<dbReference type="PROSITE" id="PS51296">
    <property type="entry name" value="RIESKE"/>
    <property type="match status" value="1"/>
</dbReference>
<dbReference type="InterPro" id="IPR015879">
    <property type="entry name" value="Ring_hydroxy_dOase_asu_C_dom"/>
</dbReference>
<keyword evidence="3" id="KW-0479">Metal-binding</keyword>
<dbReference type="InterPro" id="IPR036922">
    <property type="entry name" value="Rieske_2Fe-2S_sf"/>
</dbReference>
<accession>A0A916XZM9</accession>
<evidence type="ECO:0000256" key="1">
    <source>
        <dbReference type="ARBA" id="ARBA00001962"/>
    </source>
</evidence>
<dbReference type="EMBL" id="BMJJ01000005">
    <property type="protein sequence ID" value="GGD22121.1"/>
    <property type="molecule type" value="Genomic_DNA"/>
</dbReference>
<dbReference type="AlphaFoldDB" id="A0A916XZM9"/>
<keyword evidence="9" id="KW-1185">Reference proteome</keyword>
<dbReference type="InterPro" id="IPR017941">
    <property type="entry name" value="Rieske_2Fe-2S"/>
</dbReference>
<evidence type="ECO:0000256" key="4">
    <source>
        <dbReference type="ARBA" id="ARBA00023002"/>
    </source>
</evidence>
<dbReference type="GO" id="GO:0051537">
    <property type="term" value="F:2 iron, 2 sulfur cluster binding"/>
    <property type="evidence" value="ECO:0007669"/>
    <property type="project" value="UniProtKB-KW"/>
</dbReference>
<evidence type="ECO:0000259" key="7">
    <source>
        <dbReference type="PROSITE" id="PS51296"/>
    </source>
</evidence>
<evidence type="ECO:0000313" key="9">
    <source>
        <dbReference type="Proteomes" id="UP000613160"/>
    </source>
</evidence>
<dbReference type="Gene3D" id="2.102.10.10">
    <property type="entry name" value="Rieske [2Fe-2S] iron-sulphur domain"/>
    <property type="match status" value="1"/>
</dbReference>
<evidence type="ECO:0000313" key="8">
    <source>
        <dbReference type="EMBL" id="GGD22121.1"/>
    </source>
</evidence>
<dbReference type="CDD" id="cd03469">
    <property type="entry name" value="Rieske_RO_Alpha_N"/>
    <property type="match status" value="1"/>
</dbReference>
<evidence type="ECO:0000256" key="5">
    <source>
        <dbReference type="ARBA" id="ARBA00023004"/>
    </source>
</evidence>
<comment type="cofactor">
    <cofactor evidence="1">
        <name>Fe cation</name>
        <dbReference type="ChEBI" id="CHEBI:24875"/>
    </cofactor>
</comment>
<reference evidence="8" key="1">
    <citation type="journal article" date="2014" name="Int. J. Syst. Evol. Microbiol.">
        <title>Complete genome sequence of Corynebacterium casei LMG S-19264T (=DSM 44701T), isolated from a smear-ripened cheese.</title>
        <authorList>
            <consortium name="US DOE Joint Genome Institute (JGI-PGF)"/>
            <person name="Walter F."/>
            <person name="Albersmeier A."/>
            <person name="Kalinowski J."/>
            <person name="Ruckert C."/>
        </authorList>
    </citation>
    <scope>NUCLEOTIDE SEQUENCE</scope>
    <source>
        <strain evidence="8">CGMCC 1.15493</strain>
    </source>
</reference>
<name>A0A916XZM9_9HYPH</name>
<dbReference type="Pfam" id="PF00355">
    <property type="entry name" value="Rieske"/>
    <property type="match status" value="1"/>
</dbReference>
<dbReference type="PANTHER" id="PTHR43756:SF5">
    <property type="entry name" value="CHOLINE MONOOXYGENASE, CHLOROPLASTIC"/>
    <property type="match status" value="1"/>
</dbReference>
<protein>
    <submittedName>
        <fullName evidence="8">(2Fe-2S)-binding protein</fullName>
    </submittedName>
</protein>
<dbReference type="GO" id="GO:0005506">
    <property type="term" value="F:iron ion binding"/>
    <property type="evidence" value="ECO:0007669"/>
    <property type="project" value="InterPro"/>
</dbReference>
<evidence type="ECO:0000256" key="3">
    <source>
        <dbReference type="ARBA" id="ARBA00022723"/>
    </source>
</evidence>
<keyword evidence="2" id="KW-0001">2Fe-2S</keyword>
<dbReference type="SUPFAM" id="SSF55961">
    <property type="entry name" value="Bet v1-like"/>
    <property type="match status" value="1"/>
</dbReference>
<dbReference type="SUPFAM" id="SSF50022">
    <property type="entry name" value="ISP domain"/>
    <property type="match status" value="1"/>
</dbReference>
<dbReference type="Gene3D" id="3.90.380.10">
    <property type="entry name" value="Naphthalene 1,2-dioxygenase Alpha Subunit, Chain A, domain 1"/>
    <property type="match status" value="2"/>
</dbReference>
<dbReference type="Pfam" id="PF00848">
    <property type="entry name" value="Ring_hydroxyl_A"/>
    <property type="match status" value="1"/>
</dbReference>
<gene>
    <name evidence="8" type="ORF">GCM10011335_26270</name>
</gene>
<dbReference type="InterPro" id="IPR001663">
    <property type="entry name" value="Rng_hydr_dOase-A"/>
</dbReference>
<dbReference type="RefSeq" id="WP_210319273.1">
    <property type="nucleotide sequence ID" value="NZ_BMJJ01000005.1"/>
</dbReference>
<reference evidence="8" key="2">
    <citation type="submission" date="2020-09" db="EMBL/GenBank/DDBJ databases">
        <authorList>
            <person name="Sun Q."/>
            <person name="Zhou Y."/>
        </authorList>
    </citation>
    <scope>NUCLEOTIDE SEQUENCE</scope>
    <source>
        <strain evidence="8">CGMCC 1.15493</strain>
    </source>
</reference>
<evidence type="ECO:0000256" key="6">
    <source>
        <dbReference type="ARBA" id="ARBA00023014"/>
    </source>
</evidence>
<dbReference type="Proteomes" id="UP000613160">
    <property type="component" value="Unassembled WGS sequence"/>
</dbReference>
<keyword evidence="6" id="KW-0411">Iron-sulfur</keyword>
<organism evidence="8 9">
    <name type="scientific">Aureimonas glaciei</name>
    <dbReference type="NCBI Taxonomy" id="1776957"/>
    <lineage>
        <taxon>Bacteria</taxon>
        <taxon>Pseudomonadati</taxon>
        <taxon>Pseudomonadota</taxon>
        <taxon>Alphaproteobacteria</taxon>
        <taxon>Hyphomicrobiales</taxon>
        <taxon>Aurantimonadaceae</taxon>
        <taxon>Aureimonas</taxon>
    </lineage>
</organism>
<dbReference type="PANTHER" id="PTHR43756">
    <property type="entry name" value="CHOLINE MONOOXYGENASE, CHLOROPLASTIC"/>
    <property type="match status" value="1"/>
</dbReference>
<keyword evidence="5" id="KW-0408">Iron</keyword>